<sequence>MAKTLDQKILDCAVEQWSKTHAGITSIDIAKRIGASNGKVMEAMIDLEVAGKCRLNKNAELFTMSIGKGRMRIAKKATIAHVIFPTPEILTDYFYSSDLARQGLPVYVERLHKGSHQYAMVYFSEEVLAKYLDRPEFYDVEDSLSGGSIRSNTANEATHIYVRHGRQQLANGRSAVLVPYKDLASLDEAQQRYWHGFEISSPEVASLDQNYSKFMQRTFEGAFVDYENPLENFVEAVKYVNSSLDKLVLFKHTDNPHLRIPFENTEKAFFDACSELFKIIGTDSLVASTIKKILVEDFSTKEDEFTHKSKRALSTFQQLQLLETKAGIEPKATIIIDEVKGYRIRADHAIVKPLTSSINFVDKFHTLCDDIAYALMFFAIKLEAARAKE</sequence>
<evidence type="ECO:0000313" key="2">
    <source>
        <dbReference type="Proteomes" id="UP000634011"/>
    </source>
</evidence>
<reference evidence="1" key="1">
    <citation type="submission" date="2020-08" db="EMBL/GenBank/DDBJ databases">
        <title>Novel species isolated from subtropical streams in China.</title>
        <authorList>
            <person name="Lu H."/>
        </authorList>
    </citation>
    <scope>NUCLEOTIDE SEQUENCE</scope>
    <source>
        <strain evidence="1">KACC 12607</strain>
    </source>
</reference>
<organism evidence="1 2">
    <name type="scientific">Undibacterium jejuense</name>
    <dbReference type="NCBI Taxonomy" id="1344949"/>
    <lineage>
        <taxon>Bacteria</taxon>
        <taxon>Pseudomonadati</taxon>
        <taxon>Pseudomonadota</taxon>
        <taxon>Betaproteobacteria</taxon>
        <taxon>Burkholderiales</taxon>
        <taxon>Oxalobacteraceae</taxon>
        <taxon>Undibacterium</taxon>
    </lineage>
</organism>
<dbReference type="RefSeq" id="WP_186913238.1">
    <property type="nucleotide sequence ID" value="NZ_JBHSMV010000030.1"/>
</dbReference>
<proteinExistence type="predicted"/>
<evidence type="ECO:0000313" key="1">
    <source>
        <dbReference type="EMBL" id="MBC3863301.1"/>
    </source>
</evidence>
<keyword evidence="2" id="KW-1185">Reference proteome</keyword>
<accession>A0A923HPG1</accession>
<dbReference type="EMBL" id="JACOFV010000013">
    <property type="protein sequence ID" value="MBC3863301.1"/>
    <property type="molecule type" value="Genomic_DNA"/>
</dbReference>
<dbReference type="Proteomes" id="UP000634011">
    <property type="component" value="Unassembled WGS sequence"/>
</dbReference>
<protein>
    <submittedName>
        <fullName evidence="1">Uncharacterized protein</fullName>
    </submittedName>
</protein>
<name>A0A923HPG1_9BURK</name>
<comment type="caution">
    <text evidence="1">The sequence shown here is derived from an EMBL/GenBank/DDBJ whole genome shotgun (WGS) entry which is preliminary data.</text>
</comment>
<dbReference type="AlphaFoldDB" id="A0A923HPG1"/>
<gene>
    <name evidence="1" type="ORF">H8K32_14435</name>
</gene>